<dbReference type="PROSITE" id="PS00623">
    <property type="entry name" value="GMC_OXRED_1"/>
    <property type="match status" value="1"/>
</dbReference>
<dbReference type="SUPFAM" id="SSF51905">
    <property type="entry name" value="FAD/NAD(P)-binding domain"/>
    <property type="match status" value="1"/>
</dbReference>
<evidence type="ECO:0000256" key="4">
    <source>
        <dbReference type="ARBA" id="ARBA00022827"/>
    </source>
</evidence>
<keyword evidence="9" id="KW-1185">Reference proteome</keyword>
<organism evidence="9 10">
    <name type="scientific">Bicyclus anynana</name>
    <name type="common">Squinting bush brown butterfly</name>
    <dbReference type="NCBI Taxonomy" id="110368"/>
    <lineage>
        <taxon>Eukaryota</taxon>
        <taxon>Metazoa</taxon>
        <taxon>Ecdysozoa</taxon>
        <taxon>Arthropoda</taxon>
        <taxon>Hexapoda</taxon>
        <taxon>Insecta</taxon>
        <taxon>Pterygota</taxon>
        <taxon>Neoptera</taxon>
        <taxon>Endopterygota</taxon>
        <taxon>Lepidoptera</taxon>
        <taxon>Glossata</taxon>
        <taxon>Ditrysia</taxon>
        <taxon>Papilionoidea</taxon>
        <taxon>Nymphalidae</taxon>
        <taxon>Satyrinae</taxon>
        <taxon>Satyrini</taxon>
        <taxon>Mycalesina</taxon>
        <taxon>Bicyclus</taxon>
    </lineage>
</organism>
<dbReference type="GeneID" id="112056374"/>
<evidence type="ECO:0000256" key="2">
    <source>
        <dbReference type="ARBA" id="ARBA00010790"/>
    </source>
</evidence>
<dbReference type="InterPro" id="IPR007867">
    <property type="entry name" value="GMC_OxRtase_C"/>
</dbReference>
<evidence type="ECO:0000313" key="10">
    <source>
        <dbReference type="RefSeq" id="XP_052741420.1"/>
    </source>
</evidence>
<evidence type="ECO:0000259" key="7">
    <source>
        <dbReference type="PROSITE" id="PS00623"/>
    </source>
</evidence>
<keyword evidence="4 5" id="KW-0274">FAD</keyword>
<sequence>MRCSARDQRRSEAWHCGDRNYQLTNRGRWARLIAISFIVLCVCPSALAVGVALWAAGLPRGLRGLGERLGVALLRADSVIDGEEFDYIVVGAGAAGSAVAARLALSGARVLLLEAGGQPGLASEMPGAAMSLSASSIAWHYDTLSNNKSCLGSVGAACRFTRGRCVGGSTGLNYMMYTRGNRRDYDYGLPGWSWERLEPYFLRYEGLYDARRLPAASARHHNTSGVVPVGFFGDSANPWHERVVEGLEALGVPYNPDVNAASQIGVSQVLGYTAGGARVNVARAYLGLPGVRRALRLVTHARCTGVIIDEHNVARGVTVAGGAHGSLRLYARREVVLSAGAVATPQLLMLSGVGPREHLRRLGIAVRADLPVGEGMADHAVSPVYVRVDDERGAASPLAALGAKGLQAAQWLAARRGPLASIGLTDVTAFVNTACYDFARRRLLRDRPECELPSVQLIHAYAERGFGRLARAAVRDMMAQRDDVFEDVFSANDESSFVVVSPVLLQPRSRGRVRLASADPAAPPAIEPNYLADERDVAELVRALRLVEQLVRAPAYARHNASVLRVPVGACAGEYWACYARHMTQSVQHAVGTAALGRVLDARLRVRGVRRLRVADAAALPRLPRGNTAAAVLALGERAADLLLEDRWRLK</sequence>
<gene>
    <name evidence="10" type="primary">LOC112056374</name>
</gene>
<keyword evidence="6" id="KW-0472">Membrane</keyword>
<dbReference type="PANTHER" id="PTHR11552">
    <property type="entry name" value="GLUCOSE-METHANOL-CHOLINE GMC OXIDOREDUCTASE"/>
    <property type="match status" value="1"/>
</dbReference>
<reference evidence="10" key="1">
    <citation type="submission" date="2025-08" db="UniProtKB">
        <authorList>
            <consortium name="RefSeq"/>
        </authorList>
    </citation>
    <scope>IDENTIFICATION</scope>
</reference>
<dbReference type="Gene3D" id="3.30.560.10">
    <property type="entry name" value="Glucose Oxidase, domain 3"/>
    <property type="match status" value="1"/>
</dbReference>
<feature type="domain" description="Glucose-methanol-choline oxidoreductase N-terminal" evidence="7">
    <location>
        <begin position="163"/>
        <end position="186"/>
    </location>
</feature>
<evidence type="ECO:0000256" key="6">
    <source>
        <dbReference type="SAM" id="Phobius"/>
    </source>
</evidence>
<comment type="similarity">
    <text evidence="2 5">Belongs to the GMC oxidoreductase family.</text>
</comment>
<dbReference type="PIRSF" id="PIRSF000137">
    <property type="entry name" value="Alcohol_oxidase"/>
    <property type="match status" value="1"/>
</dbReference>
<dbReference type="Proteomes" id="UP001652582">
    <property type="component" value="Chromosome 14"/>
</dbReference>
<dbReference type="Gene3D" id="3.50.50.60">
    <property type="entry name" value="FAD/NAD(P)-binding domain"/>
    <property type="match status" value="1"/>
</dbReference>
<dbReference type="PANTHER" id="PTHR11552:SF147">
    <property type="entry name" value="CHOLINE DEHYDROGENASE, MITOCHONDRIAL"/>
    <property type="match status" value="1"/>
</dbReference>
<dbReference type="Pfam" id="PF05199">
    <property type="entry name" value="GMC_oxred_C"/>
    <property type="match status" value="1"/>
</dbReference>
<evidence type="ECO:0000256" key="1">
    <source>
        <dbReference type="ARBA" id="ARBA00001974"/>
    </source>
</evidence>
<dbReference type="PROSITE" id="PS00624">
    <property type="entry name" value="GMC_OXRED_2"/>
    <property type="match status" value="1"/>
</dbReference>
<accession>A0ABM3LQR5</accession>
<comment type="cofactor">
    <cofactor evidence="1">
        <name>FAD</name>
        <dbReference type="ChEBI" id="CHEBI:57692"/>
    </cofactor>
</comment>
<dbReference type="SUPFAM" id="SSF54373">
    <property type="entry name" value="FAD-linked reductases, C-terminal domain"/>
    <property type="match status" value="1"/>
</dbReference>
<evidence type="ECO:0000256" key="5">
    <source>
        <dbReference type="RuleBase" id="RU003968"/>
    </source>
</evidence>
<evidence type="ECO:0000256" key="3">
    <source>
        <dbReference type="ARBA" id="ARBA00022630"/>
    </source>
</evidence>
<evidence type="ECO:0000313" key="9">
    <source>
        <dbReference type="Proteomes" id="UP001652582"/>
    </source>
</evidence>
<evidence type="ECO:0000259" key="8">
    <source>
        <dbReference type="PROSITE" id="PS00624"/>
    </source>
</evidence>
<protein>
    <submittedName>
        <fullName evidence="10">Glucose dehydrogenase [FAD, quinone]-like isoform X1</fullName>
    </submittedName>
</protein>
<proteinExistence type="inferred from homology"/>
<keyword evidence="6" id="KW-1133">Transmembrane helix</keyword>
<keyword evidence="3 5" id="KW-0285">Flavoprotein</keyword>
<feature type="transmembrane region" description="Helical" evidence="6">
    <location>
        <begin position="29"/>
        <end position="55"/>
    </location>
</feature>
<feature type="domain" description="Glucose-methanol-choline oxidoreductase N-terminal" evidence="8">
    <location>
        <begin position="340"/>
        <end position="354"/>
    </location>
</feature>
<dbReference type="InterPro" id="IPR036188">
    <property type="entry name" value="FAD/NAD-bd_sf"/>
</dbReference>
<keyword evidence="6" id="KW-0812">Transmembrane</keyword>
<dbReference type="InterPro" id="IPR000172">
    <property type="entry name" value="GMC_OxRdtase_N"/>
</dbReference>
<dbReference type="RefSeq" id="XP_052741420.1">
    <property type="nucleotide sequence ID" value="XM_052885460.1"/>
</dbReference>
<dbReference type="Pfam" id="PF00732">
    <property type="entry name" value="GMC_oxred_N"/>
    <property type="match status" value="1"/>
</dbReference>
<dbReference type="InterPro" id="IPR012132">
    <property type="entry name" value="GMC_OxRdtase"/>
</dbReference>
<name>A0ABM3LQR5_BICAN</name>